<evidence type="ECO:0000256" key="2">
    <source>
        <dbReference type="ARBA" id="ARBA00023315"/>
    </source>
</evidence>
<proteinExistence type="predicted"/>
<dbReference type="SUPFAM" id="SSF55729">
    <property type="entry name" value="Acyl-CoA N-acyltransferases (Nat)"/>
    <property type="match status" value="1"/>
</dbReference>
<evidence type="ECO:0000256" key="1">
    <source>
        <dbReference type="ARBA" id="ARBA00022679"/>
    </source>
</evidence>
<gene>
    <name evidence="4" type="primary">ps305</name>
    <name evidence="4" type="ORF">J8TS2_40590</name>
</gene>
<accession>A0ABQ4KP81</accession>
<dbReference type="InterPro" id="IPR050680">
    <property type="entry name" value="YpeA/RimI_acetyltransf"/>
</dbReference>
<dbReference type="Proteomes" id="UP000679950">
    <property type="component" value="Unassembled WGS sequence"/>
</dbReference>
<dbReference type="Gene3D" id="3.40.630.30">
    <property type="match status" value="1"/>
</dbReference>
<keyword evidence="5" id="KW-1185">Reference proteome</keyword>
<dbReference type="PANTHER" id="PTHR43420">
    <property type="entry name" value="ACETYLTRANSFERASE"/>
    <property type="match status" value="1"/>
</dbReference>
<reference evidence="4 5" key="1">
    <citation type="submission" date="2021-03" db="EMBL/GenBank/DDBJ databases">
        <title>Antimicrobial resistance genes in bacteria isolated from Japanese honey, and their potential for conferring macrolide and lincosamide resistance in the American foulbrood pathogen Paenibacillus larvae.</title>
        <authorList>
            <person name="Okamoto M."/>
            <person name="Kumagai M."/>
            <person name="Kanamori H."/>
            <person name="Takamatsu D."/>
        </authorList>
    </citation>
    <scope>NUCLEOTIDE SEQUENCE [LARGE SCALE GENOMIC DNA]</scope>
    <source>
        <strain evidence="4 5">J8TS2</strain>
    </source>
</reference>
<evidence type="ECO:0000259" key="3">
    <source>
        <dbReference type="PROSITE" id="PS51186"/>
    </source>
</evidence>
<dbReference type="EMBL" id="BORB01000058">
    <property type="protein sequence ID" value="GIN59740.1"/>
    <property type="molecule type" value="Genomic_DNA"/>
</dbReference>
<sequence length="180" mass="20424">MIIKWRKGNGEKLLTIRILNESDAQLYQELRLSALKINPEAFGSTYEREAKFTLEAVAERLKPNDNKFVLGAFEDRNLLVGIVTFVRESSLKTAHKGNVFGMFVKPEMRGQGLGKLLLLELLKKAKDCIGLEQINLTVISNNEPAKNLYRSIGFQNYGVEKNALKDNGKYFDEDLMVLKI</sequence>
<protein>
    <submittedName>
        <fullName evidence="4">GNAT family N-acetyltransferase</fullName>
    </submittedName>
</protein>
<dbReference type="InterPro" id="IPR016181">
    <property type="entry name" value="Acyl_CoA_acyltransferase"/>
</dbReference>
<keyword evidence="1" id="KW-0808">Transferase</keyword>
<name>A0ABQ4KP81_9BACI</name>
<comment type="caution">
    <text evidence="4">The sequence shown here is derived from an EMBL/GenBank/DDBJ whole genome shotgun (WGS) entry which is preliminary data.</text>
</comment>
<dbReference type="InterPro" id="IPR000182">
    <property type="entry name" value="GNAT_dom"/>
</dbReference>
<keyword evidence="2" id="KW-0012">Acyltransferase</keyword>
<feature type="domain" description="N-acetyltransferase" evidence="3">
    <location>
        <begin position="14"/>
        <end position="180"/>
    </location>
</feature>
<dbReference type="PROSITE" id="PS51186">
    <property type="entry name" value="GNAT"/>
    <property type="match status" value="1"/>
</dbReference>
<evidence type="ECO:0000313" key="5">
    <source>
        <dbReference type="Proteomes" id="UP000679950"/>
    </source>
</evidence>
<organism evidence="4 5">
    <name type="scientific">Lederbergia ruris</name>
    <dbReference type="NCBI Taxonomy" id="217495"/>
    <lineage>
        <taxon>Bacteria</taxon>
        <taxon>Bacillati</taxon>
        <taxon>Bacillota</taxon>
        <taxon>Bacilli</taxon>
        <taxon>Bacillales</taxon>
        <taxon>Bacillaceae</taxon>
        <taxon>Lederbergia</taxon>
    </lineage>
</organism>
<dbReference type="Pfam" id="PF13420">
    <property type="entry name" value="Acetyltransf_4"/>
    <property type="match status" value="1"/>
</dbReference>
<evidence type="ECO:0000313" key="4">
    <source>
        <dbReference type="EMBL" id="GIN59740.1"/>
    </source>
</evidence>